<dbReference type="Pfam" id="PF03861">
    <property type="entry name" value="ANTAR"/>
    <property type="match status" value="1"/>
</dbReference>
<feature type="domain" description="ANTAR" evidence="5">
    <location>
        <begin position="143"/>
        <end position="204"/>
    </location>
</feature>
<evidence type="ECO:0000313" key="6">
    <source>
        <dbReference type="EMBL" id="SUE16743.1"/>
    </source>
</evidence>
<dbReference type="GO" id="GO:0003723">
    <property type="term" value="F:RNA binding"/>
    <property type="evidence" value="ECO:0007669"/>
    <property type="project" value="InterPro"/>
</dbReference>
<dbReference type="PROSITE" id="PS50921">
    <property type="entry name" value="ANTAR"/>
    <property type="match status" value="1"/>
</dbReference>
<evidence type="ECO:0000256" key="4">
    <source>
        <dbReference type="ARBA" id="ARBA00023163"/>
    </source>
</evidence>
<dbReference type="SUPFAM" id="SSF52172">
    <property type="entry name" value="CheY-like"/>
    <property type="match status" value="1"/>
</dbReference>
<dbReference type="InterPro" id="IPR029016">
    <property type="entry name" value="GAF-like_dom_sf"/>
</dbReference>
<dbReference type="InterPro" id="IPR036388">
    <property type="entry name" value="WH-like_DNA-bd_sf"/>
</dbReference>
<dbReference type="Gene3D" id="1.10.10.10">
    <property type="entry name" value="Winged helix-like DNA-binding domain superfamily/Winged helix DNA-binding domain"/>
    <property type="match status" value="1"/>
</dbReference>
<dbReference type="SMART" id="SM01012">
    <property type="entry name" value="ANTAR"/>
    <property type="match status" value="1"/>
</dbReference>
<protein>
    <submittedName>
        <fullName evidence="6">RNA binding sensor regulator</fullName>
    </submittedName>
</protein>
<dbReference type="InterPro" id="IPR012074">
    <property type="entry name" value="GAF_ANTAR"/>
</dbReference>
<accession>A0A379M558</accession>
<evidence type="ECO:0000256" key="1">
    <source>
        <dbReference type="ARBA" id="ARBA00022679"/>
    </source>
</evidence>
<dbReference type="Pfam" id="PF13185">
    <property type="entry name" value="GAF_2"/>
    <property type="match status" value="1"/>
</dbReference>
<keyword evidence="3" id="KW-0805">Transcription regulation</keyword>
<dbReference type="PIRSF" id="PIRSF036625">
    <property type="entry name" value="GAF_ANTAR"/>
    <property type="match status" value="1"/>
</dbReference>
<dbReference type="InterPro" id="IPR003018">
    <property type="entry name" value="GAF"/>
</dbReference>
<reference evidence="6 7" key="1">
    <citation type="submission" date="2018-06" db="EMBL/GenBank/DDBJ databases">
        <authorList>
            <consortium name="Pathogen Informatics"/>
            <person name="Doyle S."/>
        </authorList>
    </citation>
    <scope>NUCLEOTIDE SEQUENCE [LARGE SCALE GENOMIC DNA]</scope>
    <source>
        <strain evidence="6 7">NCTC13296</strain>
    </source>
</reference>
<keyword evidence="2" id="KW-0418">Kinase</keyword>
<keyword evidence="4" id="KW-0804">Transcription</keyword>
<dbReference type="OrthoDB" id="4629915at2"/>
<organism evidence="6 7">
    <name type="scientific">Rhodococcus gordoniae</name>
    <dbReference type="NCBI Taxonomy" id="223392"/>
    <lineage>
        <taxon>Bacteria</taxon>
        <taxon>Bacillati</taxon>
        <taxon>Actinomycetota</taxon>
        <taxon>Actinomycetes</taxon>
        <taxon>Mycobacteriales</taxon>
        <taxon>Nocardiaceae</taxon>
        <taxon>Rhodococcus</taxon>
    </lineage>
</organism>
<name>A0A379M558_9NOCA</name>
<evidence type="ECO:0000313" key="7">
    <source>
        <dbReference type="Proteomes" id="UP000254569"/>
    </source>
</evidence>
<dbReference type="SUPFAM" id="SSF55781">
    <property type="entry name" value="GAF domain-like"/>
    <property type="match status" value="1"/>
</dbReference>
<dbReference type="Proteomes" id="UP000254569">
    <property type="component" value="Unassembled WGS sequence"/>
</dbReference>
<dbReference type="InterPro" id="IPR011006">
    <property type="entry name" value="CheY-like_superfamily"/>
</dbReference>
<dbReference type="AlphaFoldDB" id="A0A379M558"/>
<evidence type="ECO:0000259" key="5">
    <source>
        <dbReference type="PROSITE" id="PS50921"/>
    </source>
</evidence>
<dbReference type="RefSeq" id="WP_084421911.1">
    <property type="nucleotide sequence ID" value="NZ_LPZN01000048.1"/>
</dbReference>
<gene>
    <name evidence="6" type="ORF">NCTC13296_03636</name>
</gene>
<dbReference type="EMBL" id="UGVI01000001">
    <property type="protein sequence ID" value="SUE16743.1"/>
    <property type="molecule type" value="Genomic_DNA"/>
</dbReference>
<dbReference type="GO" id="GO:0016301">
    <property type="term" value="F:kinase activity"/>
    <property type="evidence" value="ECO:0007669"/>
    <property type="project" value="UniProtKB-KW"/>
</dbReference>
<keyword evidence="7" id="KW-1185">Reference proteome</keyword>
<dbReference type="Gene3D" id="3.30.450.40">
    <property type="match status" value="1"/>
</dbReference>
<sequence length="208" mass="22537">MRIECACLDDTLRVITASAVDLIPGAEQAGIALRTSGLRFDSRAATGLFPRRIDALQQESGEGPCVESMRKRATVLVTDMRRERRWPAFSSESSAVGVGSLLVLCLYTDDVHGALHVHSSREGAFDDRSIDVGTSLATHAALAVIASRREDQLRTALASRDVIGQAKGILMERFAVDADNAFALLRKLSQERNVPLRRVAGHVVDAGR</sequence>
<keyword evidence="1" id="KW-0808">Transferase</keyword>
<evidence type="ECO:0000256" key="3">
    <source>
        <dbReference type="ARBA" id="ARBA00023015"/>
    </source>
</evidence>
<evidence type="ECO:0000256" key="2">
    <source>
        <dbReference type="ARBA" id="ARBA00022777"/>
    </source>
</evidence>
<dbReference type="InterPro" id="IPR005561">
    <property type="entry name" value="ANTAR"/>
</dbReference>
<proteinExistence type="predicted"/>